<accession>A0A8X7C8K3</accession>
<organism evidence="2 3">
    <name type="scientific">Trichonephila inaurata madagascariensis</name>
    <dbReference type="NCBI Taxonomy" id="2747483"/>
    <lineage>
        <taxon>Eukaryota</taxon>
        <taxon>Metazoa</taxon>
        <taxon>Ecdysozoa</taxon>
        <taxon>Arthropoda</taxon>
        <taxon>Chelicerata</taxon>
        <taxon>Arachnida</taxon>
        <taxon>Araneae</taxon>
        <taxon>Araneomorphae</taxon>
        <taxon>Entelegynae</taxon>
        <taxon>Araneoidea</taxon>
        <taxon>Nephilidae</taxon>
        <taxon>Trichonephila</taxon>
        <taxon>Trichonephila inaurata</taxon>
    </lineage>
</organism>
<name>A0A8X7C8K3_9ARAC</name>
<evidence type="ECO:0000256" key="1">
    <source>
        <dbReference type="SAM" id="MobiDB-lite"/>
    </source>
</evidence>
<keyword evidence="3" id="KW-1185">Reference proteome</keyword>
<feature type="region of interest" description="Disordered" evidence="1">
    <location>
        <begin position="1"/>
        <end position="74"/>
    </location>
</feature>
<comment type="caution">
    <text evidence="2">The sequence shown here is derived from an EMBL/GenBank/DDBJ whole genome shotgun (WGS) entry which is preliminary data.</text>
</comment>
<dbReference type="Proteomes" id="UP000886998">
    <property type="component" value="Unassembled WGS sequence"/>
</dbReference>
<feature type="compositionally biased region" description="Basic residues" evidence="1">
    <location>
        <begin position="25"/>
        <end position="41"/>
    </location>
</feature>
<sequence>MSLRPSLIGARPATGAVVVPPPSRPRQRLRRSPLSRGAHKQWQREQTRMQPRNALDHPAAPSTLPHLKKSQGVQ</sequence>
<proteinExistence type="predicted"/>
<reference evidence="2" key="1">
    <citation type="submission" date="2020-08" db="EMBL/GenBank/DDBJ databases">
        <title>Multicomponent nature underlies the extraordinary mechanical properties of spider dragline silk.</title>
        <authorList>
            <person name="Kono N."/>
            <person name="Nakamura H."/>
            <person name="Mori M."/>
            <person name="Yoshida Y."/>
            <person name="Ohtoshi R."/>
            <person name="Malay A.D."/>
            <person name="Moran D.A.P."/>
            <person name="Tomita M."/>
            <person name="Numata K."/>
            <person name="Arakawa K."/>
        </authorList>
    </citation>
    <scope>NUCLEOTIDE SEQUENCE</scope>
</reference>
<dbReference type="EMBL" id="BMAV01012925">
    <property type="protein sequence ID" value="GFY59970.1"/>
    <property type="molecule type" value="Genomic_DNA"/>
</dbReference>
<dbReference type="AlphaFoldDB" id="A0A8X7C8K3"/>
<gene>
    <name evidence="2" type="ORF">TNIN_124231</name>
</gene>
<dbReference type="OrthoDB" id="10325459at2759"/>
<evidence type="ECO:0000313" key="2">
    <source>
        <dbReference type="EMBL" id="GFY59970.1"/>
    </source>
</evidence>
<evidence type="ECO:0000313" key="3">
    <source>
        <dbReference type="Proteomes" id="UP000886998"/>
    </source>
</evidence>
<protein>
    <submittedName>
        <fullName evidence="2">Uncharacterized protein</fullName>
    </submittedName>
</protein>